<accession>A0A1E7FSF8</accession>
<evidence type="ECO:0000313" key="2">
    <source>
        <dbReference type="Proteomes" id="UP000095751"/>
    </source>
</evidence>
<keyword evidence="2" id="KW-1185">Reference proteome</keyword>
<organism evidence="1 2">
    <name type="scientific">Fragilariopsis cylindrus CCMP1102</name>
    <dbReference type="NCBI Taxonomy" id="635003"/>
    <lineage>
        <taxon>Eukaryota</taxon>
        <taxon>Sar</taxon>
        <taxon>Stramenopiles</taxon>
        <taxon>Ochrophyta</taxon>
        <taxon>Bacillariophyta</taxon>
        <taxon>Bacillariophyceae</taxon>
        <taxon>Bacillariophycidae</taxon>
        <taxon>Bacillariales</taxon>
        <taxon>Bacillariaceae</taxon>
        <taxon>Fragilariopsis</taxon>
    </lineage>
</organism>
<dbReference type="InParanoid" id="A0A1E7FSF8"/>
<reference evidence="1 2" key="1">
    <citation type="submission" date="2016-09" db="EMBL/GenBank/DDBJ databases">
        <title>Extensive genetic diversity and differential bi-allelic expression allows diatom success in the polar Southern Ocean.</title>
        <authorList>
            <consortium name="DOE Joint Genome Institute"/>
            <person name="Mock T."/>
            <person name="Otillar R.P."/>
            <person name="Strauss J."/>
            <person name="Dupont C."/>
            <person name="Frickenhaus S."/>
            <person name="Maumus F."/>
            <person name="Mcmullan M."/>
            <person name="Sanges R."/>
            <person name="Schmutz J."/>
            <person name="Toseland A."/>
            <person name="Valas R."/>
            <person name="Veluchamy A."/>
            <person name="Ward B.J."/>
            <person name="Allen A."/>
            <person name="Barry K."/>
            <person name="Falciatore A."/>
            <person name="Ferrante M."/>
            <person name="Fortunato A.E."/>
            <person name="Gloeckner G."/>
            <person name="Gruber A."/>
            <person name="Hipkin R."/>
            <person name="Janech M."/>
            <person name="Kroth P."/>
            <person name="Leese F."/>
            <person name="Lindquist E."/>
            <person name="Lyon B.R."/>
            <person name="Martin J."/>
            <person name="Mayer C."/>
            <person name="Parker M."/>
            <person name="Quesneville H."/>
            <person name="Raymond J."/>
            <person name="Uhlig C."/>
            <person name="Valentin K.U."/>
            <person name="Worden A.Z."/>
            <person name="Armbrust E.V."/>
            <person name="Bowler C."/>
            <person name="Green B."/>
            <person name="Moulton V."/>
            <person name="Van Oosterhout C."/>
            <person name="Grigoriev I."/>
        </authorList>
    </citation>
    <scope>NUCLEOTIDE SEQUENCE [LARGE SCALE GENOMIC DNA]</scope>
    <source>
        <strain evidence="1 2">CCMP1102</strain>
    </source>
</reference>
<evidence type="ECO:0000313" key="1">
    <source>
        <dbReference type="EMBL" id="OEU21111.1"/>
    </source>
</evidence>
<sequence length="94" mass="10888">DDGLAFLWDHWYSERGIKAKSLLKETDNMFTDPTSWVQCEQNLIQLIDEYGIYFVEPVNRLATLYYLQGKLPVSYKLCQLILSIKPYHIGALSG</sequence>
<dbReference type="KEGG" id="fcy:FRACYDRAFT_155147"/>
<dbReference type="AlphaFoldDB" id="A0A1E7FSF8"/>
<dbReference type="EMBL" id="KV784354">
    <property type="protein sequence ID" value="OEU21111.1"/>
    <property type="molecule type" value="Genomic_DNA"/>
</dbReference>
<protein>
    <submittedName>
        <fullName evidence="1">Uncharacterized protein</fullName>
    </submittedName>
</protein>
<feature type="non-terminal residue" evidence="1">
    <location>
        <position position="1"/>
    </location>
</feature>
<gene>
    <name evidence="1" type="ORF">FRACYDRAFT_155147</name>
</gene>
<feature type="non-terminal residue" evidence="1">
    <location>
        <position position="94"/>
    </location>
</feature>
<proteinExistence type="predicted"/>
<name>A0A1E7FSF8_9STRA</name>
<dbReference type="Proteomes" id="UP000095751">
    <property type="component" value="Unassembled WGS sequence"/>
</dbReference>
<dbReference type="OrthoDB" id="2335338at2759"/>